<evidence type="ECO:0000313" key="2">
    <source>
        <dbReference type="EMBL" id="MET3590525.1"/>
    </source>
</evidence>
<accession>A0ABV2HJ11</accession>
<feature type="compositionally biased region" description="Gly residues" evidence="1">
    <location>
        <begin position="14"/>
        <end position="23"/>
    </location>
</feature>
<feature type="compositionally biased region" description="Basic and acidic residues" evidence="1">
    <location>
        <begin position="37"/>
        <end position="54"/>
    </location>
</feature>
<dbReference type="Proteomes" id="UP001549086">
    <property type="component" value="Unassembled WGS sequence"/>
</dbReference>
<proteinExistence type="predicted"/>
<dbReference type="EMBL" id="JBEPLI010000051">
    <property type="protein sequence ID" value="MET3590525.1"/>
    <property type="molecule type" value="Genomic_DNA"/>
</dbReference>
<feature type="non-terminal residue" evidence="2">
    <location>
        <position position="1"/>
    </location>
</feature>
<protein>
    <submittedName>
        <fullName evidence="2">Pantoate kinase</fullName>
    </submittedName>
</protein>
<gene>
    <name evidence="2" type="ORF">ABID23_001641</name>
</gene>
<organism evidence="2 3">
    <name type="scientific">Bartonella silvatica</name>
    <dbReference type="NCBI Taxonomy" id="357760"/>
    <lineage>
        <taxon>Bacteria</taxon>
        <taxon>Pseudomonadati</taxon>
        <taxon>Pseudomonadota</taxon>
        <taxon>Alphaproteobacteria</taxon>
        <taxon>Hyphomicrobiales</taxon>
        <taxon>Bartonellaceae</taxon>
        <taxon>Bartonella</taxon>
    </lineage>
</organism>
<feature type="compositionally biased region" description="Low complexity" evidence="1">
    <location>
        <begin position="1"/>
        <end position="13"/>
    </location>
</feature>
<keyword evidence="2" id="KW-0808">Transferase</keyword>
<dbReference type="GO" id="GO:0016301">
    <property type="term" value="F:kinase activity"/>
    <property type="evidence" value="ECO:0007669"/>
    <property type="project" value="UniProtKB-KW"/>
</dbReference>
<name>A0ABV2HJ11_9HYPH</name>
<sequence length="74" mass="7764">TQNSSESSSMSVGTGYGTGGAGATGSAAFSQGEGSSEEVHHKNSHIIDSHHESGKYYTGRRRGFWRACRNGSRG</sequence>
<evidence type="ECO:0000313" key="3">
    <source>
        <dbReference type="Proteomes" id="UP001549086"/>
    </source>
</evidence>
<keyword evidence="2" id="KW-0418">Kinase</keyword>
<evidence type="ECO:0000256" key="1">
    <source>
        <dbReference type="SAM" id="MobiDB-lite"/>
    </source>
</evidence>
<feature type="region of interest" description="Disordered" evidence="1">
    <location>
        <begin position="1"/>
        <end position="60"/>
    </location>
</feature>
<reference evidence="2 3" key="1">
    <citation type="submission" date="2024-06" db="EMBL/GenBank/DDBJ databases">
        <title>Genomic Encyclopedia of Type Strains, Phase IV (KMG-IV): sequencing the most valuable type-strain genomes for metagenomic binning, comparative biology and taxonomic classification.</title>
        <authorList>
            <person name="Goeker M."/>
        </authorList>
    </citation>
    <scope>NUCLEOTIDE SEQUENCE [LARGE SCALE GENOMIC DNA]</scope>
    <source>
        <strain evidence="2 3">DSM 23649</strain>
    </source>
</reference>
<keyword evidence="3" id="KW-1185">Reference proteome</keyword>
<comment type="caution">
    <text evidence="2">The sequence shown here is derived from an EMBL/GenBank/DDBJ whole genome shotgun (WGS) entry which is preliminary data.</text>
</comment>